<dbReference type="PROSITE" id="PS51352">
    <property type="entry name" value="THIOREDOXIN_2"/>
    <property type="match status" value="1"/>
</dbReference>
<dbReference type="Pfam" id="PF00578">
    <property type="entry name" value="AhpC-TSA"/>
    <property type="match status" value="1"/>
</dbReference>
<dbReference type="Gene3D" id="3.40.30.10">
    <property type="entry name" value="Glutaredoxin"/>
    <property type="match status" value="1"/>
</dbReference>
<accession>A0A9W7ETW3</accession>
<evidence type="ECO:0000259" key="1">
    <source>
        <dbReference type="PROSITE" id="PS51352"/>
    </source>
</evidence>
<gene>
    <name evidence="2" type="ORF">TrST_g9235</name>
</gene>
<dbReference type="InterPro" id="IPR013766">
    <property type="entry name" value="Thioredoxin_domain"/>
</dbReference>
<dbReference type="AlphaFoldDB" id="A0A9W7ETW3"/>
<dbReference type="SUPFAM" id="SSF52833">
    <property type="entry name" value="Thioredoxin-like"/>
    <property type="match status" value="1"/>
</dbReference>
<dbReference type="InterPro" id="IPR000866">
    <property type="entry name" value="AhpC/TSA"/>
</dbReference>
<evidence type="ECO:0000313" key="2">
    <source>
        <dbReference type="EMBL" id="GMH89825.1"/>
    </source>
</evidence>
<dbReference type="EMBL" id="BRXY01000363">
    <property type="protein sequence ID" value="GMH89825.1"/>
    <property type="molecule type" value="Genomic_DNA"/>
</dbReference>
<evidence type="ECO:0000313" key="3">
    <source>
        <dbReference type="Proteomes" id="UP001165085"/>
    </source>
</evidence>
<dbReference type="InterPro" id="IPR036249">
    <property type="entry name" value="Thioredoxin-like_sf"/>
</dbReference>
<dbReference type="Proteomes" id="UP001165085">
    <property type="component" value="Unassembled WGS sequence"/>
</dbReference>
<dbReference type="OrthoDB" id="207776at2759"/>
<proteinExistence type="predicted"/>
<sequence>MSLKAGDAAPNFDIVDTNGNKLTLADLGTQKAWLTLYRPSACPMCNLQVSRIKKRYTELTKNGMKIIQVFESTPAEMKSFAGTQATAEFPIYVPAPDSNFQIYRDYHRQRSCMGSAMGKAFPYHMCVDGKFWPGMAKFGANAKFGCPLMNPSGFYQLMCTSRGLFTMPTDVLIEDGKVVNAFYGDTIGKHLDISIVEEFAGISGTVSGQEMTR</sequence>
<name>A0A9W7ETW3_9STRA</name>
<comment type="caution">
    <text evidence="2">The sequence shown here is derived from an EMBL/GenBank/DDBJ whole genome shotgun (WGS) entry which is preliminary data.</text>
</comment>
<protein>
    <recommendedName>
        <fullName evidence="1">Thioredoxin domain-containing protein</fullName>
    </recommendedName>
</protein>
<feature type="domain" description="Thioredoxin" evidence="1">
    <location>
        <begin position="3"/>
        <end position="201"/>
    </location>
</feature>
<keyword evidence="3" id="KW-1185">Reference proteome</keyword>
<reference evidence="3" key="1">
    <citation type="journal article" date="2023" name="Commun. Biol.">
        <title>Genome analysis of Parmales, the sister group of diatoms, reveals the evolutionary specialization of diatoms from phago-mixotrophs to photoautotrophs.</title>
        <authorList>
            <person name="Ban H."/>
            <person name="Sato S."/>
            <person name="Yoshikawa S."/>
            <person name="Yamada K."/>
            <person name="Nakamura Y."/>
            <person name="Ichinomiya M."/>
            <person name="Sato N."/>
            <person name="Blanc-Mathieu R."/>
            <person name="Endo H."/>
            <person name="Kuwata A."/>
            <person name="Ogata H."/>
        </authorList>
    </citation>
    <scope>NUCLEOTIDE SEQUENCE [LARGE SCALE GENOMIC DNA]</scope>
    <source>
        <strain evidence="3">NIES 3701</strain>
    </source>
</reference>
<dbReference type="GO" id="GO:0016209">
    <property type="term" value="F:antioxidant activity"/>
    <property type="evidence" value="ECO:0007669"/>
    <property type="project" value="InterPro"/>
</dbReference>
<organism evidence="2 3">
    <name type="scientific">Triparma strigata</name>
    <dbReference type="NCBI Taxonomy" id="1606541"/>
    <lineage>
        <taxon>Eukaryota</taxon>
        <taxon>Sar</taxon>
        <taxon>Stramenopiles</taxon>
        <taxon>Ochrophyta</taxon>
        <taxon>Bolidophyceae</taxon>
        <taxon>Parmales</taxon>
        <taxon>Triparmaceae</taxon>
        <taxon>Triparma</taxon>
    </lineage>
</organism>
<dbReference type="GO" id="GO:0016491">
    <property type="term" value="F:oxidoreductase activity"/>
    <property type="evidence" value="ECO:0007669"/>
    <property type="project" value="InterPro"/>
</dbReference>